<feature type="compositionally biased region" description="Basic and acidic residues" evidence="1">
    <location>
        <begin position="79"/>
        <end position="99"/>
    </location>
</feature>
<name>A0A0J8RKU4_COCIT</name>
<dbReference type="EMBL" id="DS016985">
    <property type="protein sequence ID" value="KMU84579.1"/>
    <property type="molecule type" value="Genomic_DNA"/>
</dbReference>
<sequence>MMANTPSLPSTISSPTSGNATPPPLPLLHSWLHRPAPASLRTESERNPPLSSAREPQTTPLRRLHVRQSPKMKRSPSTRRTDGDWPRCLRLRSKENAPS</sequence>
<proteinExistence type="predicted"/>
<feature type="region of interest" description="Disordered" evidence="1">
    <location>
        <begin position="1"/>
        <end position="99"/>
    </location>
</feature>
<dbReference type="Proteomes" id="UP000054563">
    <property type="component" value="Unassembled WGS sequence"/>
</dbReference>
<evidence type="ECO:0000256" key="1">
    <source>
        <dbReference type="SAM" id="MobiDB-lite"/>
    </source>
</evidence>
<feature type="compositionally biased region" description="Basic residues" evidence="1">
    <location>
        <begin position="62"/>
        <end position="77"/>
    </location>
</feature>
<gene>
    <name evidence="2" type="ORF">CIHG_02363</name>
</gene>
<dbReference type="VEuPathDB" id="FungiDB:CIHG_02363"/>
<accession>A0A0J8RKU4</accession>
<reference evidence="3" key="1">
    <citation type="journal article" date="2010" name="Genome Res.">
        <title>Population genomic sequencing of Coccidioides fungi reveals recent hybridization and transposon control.</title>
        <authorList>
            <person name="Neafsey D.E."/>
            <person name="Barker B.M."/>
            <person name="Sharpton T.J."/>
            <person name="Stajich J.E."/>
            <person name="Park D.J."/>
            <person name="Whiston E."/>
            <person name="Hung C.-Y."/>
            <person name="McMahan C."/>
            <person name="White J."/>
            <person name="Sykes S."/>
            <person name="Heiman D."/>
            <person name="Young S."/>
            <person name="Zeng Q."/>
            <person name="Abouelleil A."/>
            <person name="Aftuck L."/>
            <person name="Bessette D."/>
            <person name="Brown A."/>
            <person name="FitzGerald M."/>
            <person name="Lui A."/>
            <person name="Macdonald J.P."/>
            <person name="Priest M."/>
            <person name="Orbach M.J."/>
            <person name="Galgiani J.N."/>
            <person name="Kirkland T.N."/>
            <person name="Cole G.T."/>
            <person name="Birren B.W."/>
            <person name="Henn M.R."/>
            <person name="Taylor J.W."/>
            <person name="Rounsley S.D."/>
        </authorList>
    </citation>
    <scope>NUCLEOTIDE SEQUENCE [LARGE SCALE GENOMIC DNA]</scope>
    <source>
        <strain evidence="3">H538.4</strain>
    </source>
</reference>
<protein>
    <submittedName>
        <fullName evidence="2">Uncharacterized protein</fullName>
    </submittedName>
</protein>
<evidence type="ECO:0000313" key="2">
    <source>
        <dbReference type="EMBL" id="KMU84579.1"/>
    </source>
</evidence>
<feature type="compositionally biased region" description="Low complexity" evidence="1">
    <location>
        <begin position="1"/>
        <end position="17"/>
    </location>
</feature>
<evidence type="ECO:0000313" key="3">
    <source>
        <dbReference type="Proteomes" id="UP000054563"/>
    </source>
</evidence>
<dbReference type="AlphaFoldDB" id="A0A0J8RKU4"/>
<organism evidence="2 3">
    <name type="scientific">Coccidioides immitis H538.4</name>
    <dbReference type="NCBI Taxonomy" id="396776"/>
    <lineage>
        <taxon>Eukaryota</taxon>
        <taxon>Fungi</taxon>
        <taxon>Dikarya</taxon>
        <taxon>Ascomycota</taxon>
        <taxon>Pezizomycotina</taxon>
        <taxon>Eurotiomycetes</taxon>
        <taxon>Eurotiomycetidae</taxon>
        <taxon>Onygenales</taxon>
        <taxon>Onygenaceae</taxon>
        <taxon>Coccidioides</taxon>
    </lineage>
</organism>